<keyword evidence="3" id="KW-1185">Reference proteome</keyword>
<dbReference type="AlphaFoldDB" id="A0A848K7K9"/>
<dbReference type="PROSITE" id="PS51257">
    <property type="entry name" value="PROKAR_LIPOPROTEIN"/>
    <property type="match status" value="1"/>
</dbReference>
<gene>
    <name evidence="2" type="ORF">FGL95_07010</name>
</gene>
<feature type="chain" id="PRO_5039620635" description="Lipoprotein" evidence="1">
    <location>
        <begin position="21"/>
        <end position="154"/>
    </location>
</feature>
<dbReference type="EMBL" id="VCQU01000002">
    <property type="protein sequence ID" value="NMN94783.1"/>
    <property type="molecule type" value="Genomic_DNA"/>
</dbReference>
<protein>
    <recommendedName>
        <fullName evidence="4">Lipoprotein</fullName>
    </recommendedName>
</protein>
<evidence type="ECO:0000313" key="3">
    <source>
        <dbReference type="Proteomes" id="UP000535543"/>
    </source>
</evidence>
<dbReference type="Proteomes" id="UP000535543">
    <property type="component" value="Unassembled WGS sequence"/>
</dbReference>
<keyword evidence="1" id="KW-0732">Signal</keyword>
<evidence type="ECO:0000256" key="1">
    <source>
        <dbReference type="SAM" id="SignalP"/>
    </source>
</evidence>
<proteinExistence type="predicted"/>
<reference evidence="2 3" key="2">
    <citation type="submission" date="2020-06" db="EMBL/GenBank/DDBJ databases">
        <title>Antribacter stalactiti gen. nov., sp. nov., a new member of the family Nacardiaceae isolated from a cave.</title>
        <authorList>
            <person name="Kim I.S."/>
        </authorList>
    </citation>
    <scope>NUCLEOTIDE SEQUENCE [LARGE SCALE GENOMIC DNA]</scope>
    <source>
        <strain evidence="2 3">YC2-7</strain>
    </source>
</reference>
<accession>A0A848K7K9</accession>
<feature type="signal peptide" evidence="1">
    <location>
        <begin position="1"/>
        <end position="20"/>
    </location>
</feature>
<name>A0A848K7K9_9NOCA</name>
<evidence type="ECO:0008006" key="4">
    <source>
        <dbReference type="Google" id="ProtNLM"/>
    </source>
</evidence>
<reference evidence="2 3" key="1">
    <citation type="submission" date="2019-05" db="EMBL/GenBank/DDBJ databases">
        <authorList>
            <person name="Lee S.D."/>
        </authorList>
    </citation>
    <scope>NUCLEOTIDE SEQUENCE [LARGE SCALE GENOMIC DNA]</scope>
    <source>
        <strain evidence="2 3">YC2-7</strain>
    </source>
</reference>
<dbReference type="RefSeq" id="WP_169585513.1">
    <property type="nucleotide sequence ID" value="NZ_VCQU01000002.1"/>
</dbReference>
<sequence length="154" mass="15673">MRIPSATIAATAIALGLVLASCGNDDKDKAESQVSAIQSQASALQSQAQSAVQSALSNVPSISIPAIPTDIGKAIDEGKVTAFVATYKAGYGELAEGLDDAAIEKILTDTCADIKSGKSDADLTKALKARAKNGSNELSDSTAPGLLEYIKVSC</sequence>
<comment type="caution">
    <text evidence="2">The sequence shown here is derived from an EMBL/GenBank/DDBJ whole genome shotgun (WGS) entry which is preliminary data.</text>
</comment>
<organism evidence="2 3">
    <name type="scientific">Antrihabitans stalactiti</name>
    <dbReference type="NCBI Taxonomy" id="2584121"/>
    <lineage>
        <taxon>Bacteria</taxon>
        <taxon>Bacillati</taxon>
        <taxon>Actinomycetota</taxon>
        <taxon>Actinomycetes</taxon>
        <taxon>Mycobacteriales</taxon>
        <taxon>Nocardiaceae</taxon>
        <taxon>Antrihabitans</taxon>
    </lineage>
</organism>
<evidence type="ECO:0000313" key="2">
    <source>
        <dbReference type="EMBL" id="NMN94783.1"/>
    </source>
</evidence>